<dbReference type="GO" id="GO:0005667">
    <property type="term" value="C:transcription regulator complex"/>
    <property type="evidence" value="ECO:0007669"/>
    <property type="project" value="TreeGrafter"/>
</dbReference>
<feature type="compositionally biased region" description="Polar residues" evidence="11">
    <location>
        <begin position="35"/>
        <end position="47"/>
    </location>
</feature>
<dbReference type="InterPro" id="IPR013087">
    <property type="entry name" value="Znf_C2H2_type"/>
</dbReference>
<feature type="compositionally biased region" description="Polar residues" evidence="11">
    <location>
        <begin position="216"/>
        <end position="225"/>
    </location>
</feature>
<accession>M2RRW1</accession>
<gene>
    <name evidence="13" type="ORF">CERSUDRAFT_80794</name>
</gene>
<feature type="region of interest" description="Disordered" evidence="11">
    <location>
        <begin position="275"/>
        <end position="306"/>
    </location>
</feature>
<sequence>MAGRSHARDHTRASHYRQRHGSNAGVKSEHLPVTLTASQNEGANAQHSPRVPRHGSDRSSAYIAHTPESVPQSPVASRVRATSGCTCPACCDPRRSPSAYTTHPYVPSPHENARRKIENEKKHACNWCGKRFDRPSSLAIHVNTHTGEKPYVCEFPGCGRKFNVNSNMRRHYRNHCSSPSNRLPALPPLRDVIPTSPISPFHYTGYPSTPRPTPENSPYSADSNSCLYYGDSDSDEYSDYGISEDGHQRYEPMVMEATSSLANMKFATHRDAIHTSPRVISHTDLRGRSYSDSRASHATENRRGVP</sequence>
<dbReference type="EMBL" id="KB445792">
    <property type="protein sequence ID" value="EMD41167.1"/>
    <property type="molecule type" value="Genomic_DNA"/>
</dbReference>
<keyword evidence="3" id="KW-0479">Metal-binding</keyword>
<dbReference type="Proteomes" id="UP000016930">
    <property type="component" value="Unassembled WGS sequence"/>
</dbReference>
<reference evidence="13 14" key="1">
    <citation type="journal article" date="2012" name="Proc. Natl. Acad. Sci. U.S.A.">
        <title>Comparative genomics of Ceriporiopsis subvermispora and Phanerochaete chrysosporium provide insight into selective ligninolysis.</title>
        <authorList>
            <person name="Fernandez-Fueyo E."/>
            <person name="Ruiz-Duenas F.J."/>
            <person name="Ferreira P."/>
            <person name="Floudas D."/>
            <person name="Hibbett D.S."/>
            <person name="Canessa P."/>
            <person name="Larrondo L.F."/>
            <person name="James T.Y."/>
            <person name="Seelenfreund D."/>
            <person name="Lobos S."/>
            <person name="Polanco R."/>
            <person name="Tello M."/>
            <person name="Honda Y."/>
            <person name="Watanabe T."/>
            <person name="Watanabe T."/>
            <person name="Ryu J.S."/>
            <person name="Kubicek C.P."/>
            <person name="Schmoll M."/>
            <person name="Gaskell J."/>
            <person name="Hammel K.E."/>
            <person name="St John F.J."/>
            <person name="Vanden Wymelenberg A."/>
            <person name="Sabat G."/>
            <person name="Splinter BonDurant S."/>
            <person name="Syed K."/>
            <person name="Yadav J.S."/>
            <person name="Doddapaneni H."/>
            <person name="Subramanian V."/>
            <person name="Lavin J.L."/>
            <person name="Oguiza J.A."/>
            <person name="Perez G."/>
            <person name="Pisabarro A.G."/>
            <person name="Ramirez L."/>
            <person name="Santoyo F."/>
            <person name="Master E."/>
            <person name="Coutinho P.M."/>
            <person name="Henrissat B."/>
            <person name="Lombard V."/>
            <person name="Magnuson J.K."/>
            <person name="Kuees U."/>
            <person name="Hori C."/>
            <person name="Igarashi K."/>
            <person name="Samejima M."/>
            <person name="Held B.W."/>
            <person name="Barry K.W."/>
            <person name="LaButti K.M."/>
            <person name="Lapidus A."/>
            <person name="Lindquist E.A."/>
            <person name="Lucas S.M."/>
            <person name="Riley R."/>
            <person name="Salamov A.A."/>
            <person name="Hoffmeister D."/>
            <person name="Schwenk D."/>
            <person name="Hadar Y."/>
            <person name="Yarden O."/>
            <person name="de Vries R.P."/>
            <person name="Wiebenga A."/>
            <person name="Stenlid J."/>
            <person name="Eastwood D."/>
            <person name="Grigoriev I.V."/>
            <person name="Berka R.M."/>
            <person name="Blanchette R.A."/>
            <person name="Kersten P."/>
            <person name="Martinez A.T."/>
            <person name="Vicuna R."/>
            <person name="Cullen D."/>
        </authorList>
    </citation>
    <scope>NUCLEOTIDE SEQUENCE [LARGE SCALE GENOMIC DNA]</scope>
    <source>
        <strain evidence="13 14">B</strain>
    </source>
</reference>
<protein>
    <recommendedName>
        <fullName evidence="12">C2H2-type domain-containing protein</fullName>
    </recommendedName>
</protein>
<feature type="compositionally biased region" description="Basic and acidic residues" evidence="11">
    <location>
        <begin position="281"/>
        <end position="306"/>
    </location>
</feature>
<dbReference type="HOGENOM" id="CLU_909120_0_0_1"/>
<dbReference type="GO" id="GO:0000978">
    <property type="term" value="F:RNA polymerase II cis-regulatory region sequence-specific DNA binding"/>
    <property type="evidence" value="ECO:0007669"/>
    <property type="project" value="TreeGrafter"/>
</dbReference>
<dbReference type="SMART" id="SM00355">
    <property type="entry name" value="ZnF_C2H2"/>
    <property type="match status" value="2"/>
</dbReference>
<comment type="subcellular location">
    <subcellularLocation>
        <location evidence="1">Nucleus</location>
    </subcellularLocation>
</comment>
<evidence type="ECO:0000256" key="7">
    <source>
        <dbReference type="ARBA" id="ARBA00023015"/>
    </source>
</evidence>
<dbReference type="OrthoDB" id="6077919at2759"/>
<dbReference type="GO" id="GO:0000785">
    <property type="term" value="C:chromatin"/>
    <property type="evidence" value="ECO:0007669"/>
    <property type="project" value="TreeGrafter"/>
</dbReference>
<evidence type="ECO:0000256" key="11">
    <source>
        <dbReference type="SAM" id="MobiDB-lite"/>
    </source>
</evidence>
<evidence type="ECO:0000256" key="8">
    <source>
        <dbReference type="ARBA" id="ARBA00023163"/>
    </source>
</evidence>
<proteinExistence type="inferred from homology"/>
<evidence type="ECO:0000256" key="1">
    <source>
        <dbReference type="ARBA" id="ARBA00004123"/>
    </source>
</evidence>
<dbReference type="AlphaFoldDB" id="M2RRW1"/>
<evidence type="ECO:0000259" key="12">
    <source>
        <dbReference type="PROSITE" id="PS50157"/>
    </source>
</evidence>
<feature type="compositionally biased region" description="Basic and acidic residues" evidence="11">
    <location>
        <begin position="1"/>
        <end position="12"/>
    </location>
</feature>
<evidence type="ECO:0000313" key="14">
    <source>
        <dbReference type="Proteomes" id="UP000016930"/>
    </source>
</evidence>
<keyword evidence="5 10" id="KW-0863">Zinc-finger</keyword>
<comment type="similarity">
    <text evidence="2">Belongs to the krueppel C2H2-type zinc-finger protein family.</text>
</comment>
<dbReference type="STRING" id="914234.M2RRW1"/>
<dbReference type="GO" id="GO:0031519">
    <property type="term" value="C:PcG protein complex"/>
    <property type="evidence" value="ECO:0007669"/>
    <property type="project" value="TreeGrafter"/>
</dbReference>
<evidence type="ECO:0000256" key="10">
    <source>
        <dbReference type="PROSITE-ProRule" id="PRU00042"/>
    </source>
</evidence>
<dbReference type="InterPro" id="IPR036236">
    <property type="entry name" value="Znf_C2H2_sf"/>
</dbReference>
<keyword evidence="6" id="KW-0862">Zinc</keyword>
<evidence type="ECO:0000313" key="13">
    <source>
        <dbReference type="EMBL" id="EMD41167.1"/>
    </source>
</evidence>
<dbReference type="GO" id="GO:0008270">
    <property type="term" value="F:zinc ion binding"/>
    <property type="evidence" value="ECO:0007669"/>
    <property type="project" value="UniProtKB-KW"/>
</dbReference>
<feature type="domain" description="C2H2-type" evidence="12">
    <location>
        <begin position="151"/>
        <end position="180"/>
    </location>
</feature>
<dbReference type="Pfam" id="PF00096">
    <property type="entry name" value="zf-C2H2"/>
    <property type="match status" value="2"/>
</dbReference>
<evidence type="ECO:0000256" key="5">
    <source>
        <dbReference type="ARBA" id="ARBA00022771"/>
    </source>
</evidence>
<feature type="region of interest" description="Disordered" evidence="11">
    <location>
        <begin position="203"/>
        <end position="225"/>
    </location>
</feature>
<evidence type="ECO:0000256" key="6">
    <source>
        <dbReference type="ARBA" id="ARBA00022833"/>
    </source>
</evidence>
<keyword evidence="9" id="KW-0539">Nucleus</keyword>
<keyword evidence="7" id="KW-0805">Transcription regulation</keyword>
<dbReference type="PROSITE" id="PS50157">
    <property type="entry name" value="ZINC_FINGER_C2H2_2"/>
    <property type="match status" value="2"/>
</dbReference>
<dbReference type="PANTHER" id="PTHR14003:SF19">
    <property type="entry name" value="YY2 TRANSCRIPTION FACTOR"/>
    <property type="match status" value="1"/>
</dbReference>
<dbReference type="FunFam" id="3.30.160.60:FF:000125">
    <property type="entry name" value="Putative zinc finger protein 143"/>
    <property type="match status" value="1"/>
</dbReference>
<dbReference type="FunFam" id="3.30.160.60:FF:000193">
    <property type="entry name" value="Zinc finger protein 300"/>
    <property type="match status" value="1"/>
</dbReference>
<feature type="region of interest" description="Disordered" evidence="11">
    <location>
        <begin position="1"/>
        <end position="58"/>
    </location>
</feature>
<keyword evidence="4" id="KW-0677">Repeat</keyword>
<dbReference type="PROSITE" id="PS00028">
    <property type="entry name" value="ZINC_FINGER_C2H2_1"/>
    <property type="match status" value="2"/>
</dbReference>
<keyword evidence="14" id="KW-1185">Reference proteome</keyword>
<evidence type="ECO:0000256" key="2">
    <source>
        <dbReference type="ARBA" id="ARBA00006991"/>
    </source>
</evidence>
<dbReference type="SUPFAM" id="SSF57667">
    <property type="entry name" value="beta-beta-alpha zinc fingers"/>
    <property type="match status" value="1"/>
</dbReference>
<evidence type="ECO:0000256" key="4">
    <source>
        <dbReference type="ARBA" id="ARBA00022737"/>
    </source>
</evidence>
<evidence type="ECO:0000256" key="3">
    <source>
        <dbReference type="ARBA" id="ARBA00022723"/>
    </source>
</evidence>
<evidence type="ECO:0000256" key="9">
    <source>
        <dbReference type="ARBA" id="ARBA00023242"/>
    </source>
</evidence>
<organism evidence="13 14">
    <name type="scientific">Ceriporiopsis subvermispora (strain B)</name>
    <name type="common">White-rot fungus</name>
    <name type="synonym">Gelatoporia subvermispora</name>
    <dbReference type="NCBI Taxonomy" id="914234"/>
    <lineage>
        <taxon>Eukaryota</taxon>
        <taxon>Fungi</taxon>
        <taxon>Dikarya</taxon>
        <taxon>Basidiomycota</taxon>
        <taxon>Agaricomycotina</taxon>
        <taxon>Agaricomycetes</taxon>
        <taxon>Polyporales</taxon>
        <taxon>Gelatoporiaceae</taxon>
        <taxon>Gelatoporia</taxon>
    </lineage>
</organism>
<feature type="domain" description="C2H2-type" evidence="12">
    <location>
        <begin position="123"/>
        <end position="150"/>
    </location>
</feature>
<dbReference type="Gene3D" id="3.30.160.60">
    <property type="entry name" value="Classic Zinc Finger"/>
    <property type="match status" value="2"/>
</dbReference>
<dbReference type="GO" id="GO:0000981">
    <property type="term" value="F:DNA-binding transcription factor activity, RNA polymerase II-specific"/>
    <property type="evidence" value="ECO:0007669"/>
    <property type="project" value="UniProtKB-ARBA"/>
</dbReference>
<name>M2RRW1_CERS8</name>
<dbReference type="PANTHER" id="PTHR14003">
    <property type="entry name" value="TRANSCRIPTIONAL REPRESSOR PROTEIN YY"/>
    <property type="match status" value="1"/>
</dbReference>
<keyword evidence="8" id="KW-0804">Transcription</keyword>